<accession>A0ABV9AMM1</accession>
<dbReference type="Pfam" id="PF00069">
    <property type="entry name" value="Pkinase"/>
    <property type="match status" value="1"/>
</dbReference>
<feature type="compositionally biased region" description="Low complexity" evidence="8">
    <location>
        <begin position="345"/>
        <end position="367"/>
    </location>
</feature>
<proteinExistence type="predicted"/>
<evidence type="ECO:0000313" key="10">
    <source>
        <dbReference type="EMBL" id="MFC4499618.1"/>
    </source>
</evidence>
<gene>
    <name evidence="10" type="ORF">ACFPIH_08760</name>
</gene>
<evidence type="ECO:0000256" key="7">
    <source>
        <dbReference type="PROSITE-ProRule" id="PRU10141"/>
    </source>
</evidence>
<evidence type="ECO:0000256" key="8">
    <source>
        <dbReference type="SAM" id="MobiDB-lite"/>
    </source>
</evidence>
<comment type="caution">
    <text evidence="10">The sequence shown here is derived from an EMBL/GenBank/DDBJ whole genome shotgun (WGS) entry which is preliminary data.</text>
</comment>
<dbReference type="EC" id="2.7.11.1" evidence="1"/>
<protein>
    <recommendedName>
        <fullName evidence="1">non-specific serine/threonine protein kinase</fullName>
        <ecNumber evidence="1">2.7.11.1</ecNumber>
    </recommendedName>
</protein>
<sequence length="509" mass="53137">MSERMELSGYEIQGVLGRGGFATVYRARQLAVGREVALKVDSRLLSTPRDRQRFLREVTAAGQLSGHPHVVPVYDAGVLADNRPYMVLELCPGGSLGDRLYRTGPLPAKEARDIGVGLADAVAAAHATGVLHRDIKPGNVMVNRYGGVALTDFGLAAMPRPGRDLSVTLEALTPAYAPPEAFHLAEPSPAGDVYSLAATVYALLLGRPPHHPDDGTQLSLAELIVRHTWPYPDLPGVPDALNAVLRHALATDPAQRLSDAAAFRDALAAVDLDSAMTTAPFQRDTPPLQDAPPRVPTPPASTTPEPTAGRKQGRPRLLIAAVAAVAVSVSVTVGVVVYNGDNGEASPSTGPTASATATSGSAGSSGFGVATTTADCPAAEVDGVGGRCVASPECWSGITDISGIITVSRADCQTKNVWETFAIAPLPSDGMTNNARDLIRHPDVKALCSQKVMAATMTPGGRDIASEWRTDILPPTASEWDKGLRVFRCVAAAETEDGQKTGSQFAVSG</sequence>
<keyword evidence="3 10" id="KW-0808">Transferase</keyword>
<dbReference type="SMART" id="SM00220">
    <property type="entry name" value="S_TKc"/>
    <property type="match status" value="1"/>
</dbReference>
<keyword evidence="6 7" id="KW-0067">ATP-binding</keyword>
<dbReference type="Proteomes" id="UP001595839">
    <property type="component" value="Unassembled WGS sequence"/>
</dbReference>
<dbReference type="InterPro" id="IPR008271">
    <property type="entry name" value="Ser/Thr_kinase_AS"/>
</dbReference>
<dbReference type="InterPro" id="IPR000719">
    <property type="entry name" value="Prot_kinase_dom"/>
</dbReference>
<evidence type="ECO:0000313" key="11">
    <source>
        <dbReference type="Proteomes" id="UP001595839"/>
    </source>
</evidence>
<evidence type="ECO:0000256" key="6">
    <source>
        <dbReference type="ARBA" id="ARBA00022840"/>
    </source>
</evidence>
<keyword evidence="11" id="KW-1185">Reference proteome</keyword>
<feature type="compositionally biased region" description="Pro residues" evidence="8">
    <location>
        <begin position="289"/>
        <end position="301"/>
    </location>
</feature>
<feature type="region of interest" description="Disordered" evidence="8">
    <location>
        <begin position="279"/>
        <end position="313"/>
    </location>
</feature>
<evidence type="ECO:0000256" key="1">
    <source>
        <dbReference type="ARBA" id="ARBA00012513"/>
    </source>
</evidence>
<dbReference type="SUPFAM" id="SSF56112">
    <property type="entry name" value="Protein kinase-like (PK-like)"/>
    <property type="match status" value="1"/>
</dbReference>
<dbReference type="InterPro" id="IPR011009">
    <property type="entry name" value="Kinase-like_dom_sf"/>
</dbReference>
<name>A0ABV9AMM1_9ACTN</name>
<dbReference type="Gene3D" id="1.10.510.10">
    <property type="entry name" value="Transferase(Phosphotransferase) domain 1"/>
    <property type="match status" value="1"/>
</dbReference>
<dbReference type="PANTHER" id="PTHR43289">
    <property type="entry name" value="MITOGEN-ACTIVATED PROTEIN KINASE KINASE KINASE 20-RELATED"/>
    <property type="match status" value="1"/>
</dbReference>
<feature type="region of interest" description="Disordered" evidence="8">
    <location>
        <begin position="342"/>
        <end position="367"/>
    </location>
</feature>
<dbReference type="EMBL" id="JBHSFK010000004">
    <property type="protein sequence ID" value="MFC4499618.1"/>
    <property type="molecule type" value="Genomic_DNA"/>
</dbReference>
<dbReference type="PANTHER" id="PTHR43289:SF6">
    <property type="entry name" value="SERINE_THREONINE-PROTEIN KINASE NEKL-3"/>
    <property type="match status" value="1"/>
</dbReference>
<keyword evidence="2" id="KW-0723">Serine/threonine-protein kinase</keyword>
<feature type="domain" description="Protein kinase" evidence="9">
    <location>
        <begin position="10"/>
        <end position="268"/>
    </location>
</feature>
<evidence type="ECO:0000256" key="2">
    <source>
        <dbReference type="ARBA" id="ARBA00022527"/>
    </source>
</evidence>
<evidence type="ECO:0000256" key="5">
    <source>
        <dbReference type="ARBA" id="ARBA00022777"/>
    </source>
</evidence>
<evidence type="ECO:0000256" key="4">
    <source>
        <dbReference type="ARBA" id="ARBA00022741"/>
    </source>
</evidence>
<dbReference type="InterPro" id="IPR017441">
    <property type="entry name" value="Protein_kinase_ATP_BS"/>
</dbReference>
<dbReference type="GO" id="GO:0004674">
    <property type="term" value="F:protein serine/threonine kinase activity"/>
    <property type="evidence" value="ECO:0007669"/>
    <property type="project" value="UniProtKB-EC"/>
</dbReference>
<keyword evidence="5 10" id="KW-0418">Kinase</keyword>
<dbReference type="RefSeq" id="WP_381169924.1">
    <property type="nucleotide sequence ID" value="NZ_JBHSFK010000004.1"/>
</dbReference>
<evidence type="ECO:0000256" key="3">
    <source>
        <dbReference type="ARBA" id="ARBA00022679"/>
    </source>
</evidence>
<dbReference type="PROSITE" id="PS00108">
    <property type="entry name" value="PROTEIN_KINASE_ST"/>
    <property type="match status" value="1"/>
</dbReference>
<keyword evidence="4 7" id="KW-0547">Nucleotide-binding</keyword>
<dbReference type="CDD" id="cd14014">
    <property type="entry name" value="STKc_PknB_like"/>
    <property type="match status" value="1"/>
</dbReference>
<reference evidence="11" key="1">
    <citation type="journal article" date="2019" name="Int. J. Syst. Evol. Microbiol.">
        <title>The Global Catalogue of Microorganisms (GCM) 10K type strain sequencing project: providing services to taxonomists for standard genome sequencing and annotation.</title>
        <authorList>
            <consortium name="The Broad Institute Genomics Platform"/>
            <consortium name="The Broad Institute Genome Sequencing Center for Infectious Disease"/>
            <person name="Wu L."/>
            <person name="Ma J."/>
        </authorList>
    </citation>
    <scope>NUCLEOTIDE SEQUENCE [LARGE SCALE GENOMIC DNA]</scope>
    <source>
        <strain evidence="11">CGMCC 4.7177</strain>
    </source>
</reference>
<evidence type="ECO:0000259" key="9">
    <source>
        <dbReference type="PROSITE" id="PS50011"/>
    </source>
</evidence>
<organism evidence="10 11">
    <name type="scientific">Streptomyces vulcanius</name>
    <dbReference type="NCBI Taxonomy" id="1441876"/>
    <lineage>
        <taxon>Bacteria</taxon>
        <taxon>Bacillati</taxon>
        <taxon>Actinomycetota</taxon>
        <taxon>Actinomycetes</taxon>
        <taxon>Kitasatosporales</taxon>
        <taxon>Streptomycetaceae</taxon>
        <taxon>Streptomyces</taxon>
    </lineage>
</organism>
<feature type="binding site" evidence="7">
    <location>
        <position position="39"/>
    </location>
    <ligand>
        <name>ATP</name>
        <dbReference type="ChEBI" id="CHEBI:30616"/>
    </ligand>
</feature>
<dbReference type="PROSITE" id="PS00107">
    <property type="entry name" value="PROTEIN_KINASE_ATP"/>
    <property type="match status" value="1"/>
</dbReference>
<dbReference type="PROSITE" id="PS50011">
    <property type="entry name" value="PROTEIN_KINASE_DOM"/>
    <property type="match status" value="1"/>
</dbReference>